<protein>
    <recommendedName>
        <fullName evidence="2">TonB C-terminal domain-containing protein</fullName>
    </recommendedName>
</protein>
<dbReference type="EMBL" id="CP011805">
    <property type="protein sequence ID" value="AKM08221.1"/>
    <property type="molecule type" value="Genomic_DNA"/>
</dbReference>
<dbReference type="RefSeq" id="WP_053044065.1">
    <property type="nucleotide sequence ID" value="NZ_CP011805.1"/>
</dbReference>
<dbReference type="OrthoDB" id="7585155at2"/>
<dbReference type="InterPro" id="IPR037682">
    <property type="entry name" value="TonB_C"/>
</dbReference>
<evidence type="ECO:0000313" key="3">
    <source>
        <dbReference type="EMBL" id="AKM08221.1"/>
    </source>
</evidence>
<feature type="domain" description="TonB C-terminal" evidence="2">
    <location>
        <begin position="203"/>
        <end position="298"/>
    </location>
</feature>
<keyword evidence="1" id="KW-0732">Signal</keyword>
<dbReference type="STRING" id="543877.AM2010_2161"/>
<feature type="chain" id="PRO_5005186121" description="TonB C-terminal domain-containing protein" evidence="1">
    <location>
        <begin position="26"/>
        <end position="298"/>
    </location>
</feature>
<dbReference type="Gene3D" id="3.30.1150.10">
    <property type="match status" value="1"/>
</dbReference>
<dbReference type="AlphaFoldDB" id="A0A0G3XC65"/>
<dbReference type="KEGG" id="amx:AM2010_2161"/>
<dbReference type="GO" id="GO:0055085">
    <property type="term" value="P:transmembrane transport"/>
    <property type="evidence" value="ECO:0007669"/>
    <property type="project" value="InterPro"/>
</dbReference>
<evidence type="ECO:0000313" key="4">
    <source>
        <dbReference type="Proteomes" id="UP000037643"/>
    </source>
</evidence>
<evidence type="ECO:0000259" key="2">
    <source>
        <dbReference type="PROSITE" id="PS52015"/>
    </source>
</evidence>
<proteinExistence type="predicted"/>
<name>A0A0G3XC65_9SPHN</name>
<accession>A0A0G3XC65</accession>
<dbReference type="PROSITE" id="PS52015">
    <property type="entry name" value="TONB_CTD"/>
    <property type="match status" value="1"/>
</dbReference>
<dbReference type="PATRIC" id="fig|543877.4.peg.2195"/>
<sequence length="298" mass="32634" precursor="true">MKSVSVLAASAAAFAAIFAGHPASADEPVHLTPSSPWQLRYDKEACRLSRTFGEGEQAVLLTLAKYRPDTEIEFLIAGAPLLPDGKRLAYRLEPVEEAESKLHAMFGTADDGQTVWQFVGQLIPESVLAHVDGDSAPQNLKRIEAEFAERAEAFTIASGVEQPVSLRTGSLTKAMAAMDTCLLDLVRSWGYDPEVQAALQAMPQPRSNYRMWVRPTDYPTTAMRDSLPGAVRFRLAVDENGDVADCIVQAAYSDPAFREATCKALRHRARFTPARNANGQPVASYWTSSVVFKIGRFL</sequence>
<evidence type="ECO:0000256" key="1">
    <source>
        <dbReference type="SAM" id="SignalP"/>
    </source>
</evidence>
<dbReference type="Proteomes" id="UP000037643">
    <property type="component" value="Chromosome"/>
</dbReference>
<gene>
    <name evidence="3" type="ORF">AM2010_2161</name>
</gene>
<organism evidence="3 4">
    <name type="scientific">Pelagerythrobacter marensis</name>
    <dbReference type="NCBI Taxonomy" id="543877"/>
    <lineage>
        <taxon>Bacteria</taxon>
        <taxon>Pseudomonadati</taxon>
        <taxon>Pseudomonadota</taxon>
        <taxon>Alphaproteobacteria</taxon>
        <taxon>Sphingomonadales</taxon>
        <taxon>Erythrobacteraceae</taxon>
        <taxon>Pelagerythrobacter</taxon>
    </lineage>
</organism>
<reference evidence="3 4" key="1">
    <citation type="submission" date="2015-06" db="EMBL/GenBank/DDBJ databases">
        <authorList>
            <person name="Kim K.M."/>
        </authorList>
    </citation>
    <scope>NUCLEOTIDE SEQUENCE [LARGE SCALE GENOMIC DNA]</scope>
    <source>
        <strain evidence="3 4">KCTC 22370</strain>
    </source>
</reference>
<feature type="signal peptide" evidence="1">
    <location>
        <begin position="1"/>
        <end position="25"/>
    </location>
</feature>
<dbReference type="SUPFAM" id="SSF74653">
    <property type="entry name" value="TolA/TonB C-terminal domain"/>
    <property type="match status" value="1"/>
</dbReference>
<keyword evidence="4" id="KW-1185">Reference proteome</keyword>
<dbReference type="Pfam" id="PF03544">
    <property type="entry name" value="TonB_C"/>
    <property type="match status" value="1"/>
</dbReference>